<protein>
    <submittedName>
        <fullName evidence="1">Uncharacterized protein</fullName>
    </submittedName>
</protein>
<dbReference type="AlphaFoldDB" id="A0A9D7F7J0"/>
<dbReference type="EMBL" id="JADJNC010000015">
    <property type="protein sequence ID" value="MBK7423472.1"/>
    <property type="molecule type" value="Genomic_DNA"/>
</dbReference>
<accession>A0A9D7F7J0</accession>
<evidence type="ECO:0000313" key="2">
    <source>
        <dbReference type="Proteomes" id="UP000886602"/>
    </source>
</evidence>
<dbReference type="Proteomes" id="UP000886602">
    <property type="component" value="Unassembled WGS sequence"/>
</dbReference>
<proteinExistence type="predicted"/>
<evidence type="ECO:0000313" key="1">
    <source>
        <dbReference type="EMBL" id="MBK7423472.1"/>
    </source>
</evidence>
<reference evidence="1" key="1">
    <citation type="submission" date="2020-10" db="EMBL/GenBank/DDBJ databases">
        <title>Connecting structure to function with the recovery of over 1000 high-quality activated sludge metagenome-assembled genomes encoding full-length rRNA genes using long-read sequencing.</title>
        <authorList>
            <person name="Singleton C.M."/>
            <person name="Petriglieri F."/>
            <person name="Kristensen J.M."/>
            <person name="Kirkegaard R.H."/>
            <person name="Michaelsen T.Y."/>
            <person name="Andersen M.H."/>
            <person name="Karst S.M."/>
            <person name="Dueholm M.S."/>
            <person name="Nielsen P.H."/>
            <person name="Albertsen M."/>
        </authorList>
    </citation>
    <scope>NUCLEOTIDE SEQUENCE</scope>
    <source>
        <strain evidence="1">EsbW_18-Q3-R4-48_MAXAC.044</strain>
    </source>
</reference>
<comment type="caution">
    <text evidence="1">The sequence shown here is derived from an EMBL/GenBank/DDBJ whole genome shotgun (WGS) entry which is preliminary data.</text>
</comment>
<name>A0A9D7F7J0_9RHOO</name>
<organism evidence="1 2">
    <name type="scientific">Candidatus Propionivibrio dominans</name>
    <dbReference type="NCBI Taxonomy" id="2954373"/>
    <lineage>
        <taxon>Bacteria</taxon>
        <taxon>Pseudomonadati</taxon>
        <taxon>Pseudomonadota</taxon>
        <taxon>Betaproteobacteria</taxon>
        <taxon>Rhodocyclales</taxon>
        <taxon>Rhodocyclaceae</taxon>
        <taxon>Propionivibrio</taxon>
    </lineage>
</organism>
<gene>
    <name evidence="1" type="ORF">IPJ48_10435</name>
</gene>
<sequence length="157" mass="17083">MLAVLALIVGGLLSALSDAGERAEKQGVELTIRHIRTGLKLAMGEVMMQQREGEMAAWVGSNPVRWLGSPPGGYRGECSAEESRNLSGGEWCFEGGRRELVYRPHHPDHLHPLPAGSERQCSHLSWRVARAPESVTSGGFVGLRLENAAPCQWVMEG</sequence>